<reference evidence="2" key="1">
    <citation type="submission" date="2021-01" db="EMBL/GenBank/DDBJ databases">
        <title>Fulvivirga kasyanovii gen. nov., sp nov., a novel member of the phylum Bacteroidetes isolated from seawater in a mussel farm.</title>
        <authorList>
            <person name="Zhao L.-H."/>
            <person name="Wang Z.-J."/>
        </authorList>
    </citation>
    <scope>NUCLEOTIDE SEQUENCE</scope>
    <source>
        <strain evidence="2">29W222</strain>
    </source>
</reference>
<dbReference type="AlphaFoldDB" id="A0A937FWD4"/>
<evidence type="ECO:0000313" key="3">
    <source>
        <dbReference type="Proteomes" id="UP000614216"/>
    </source>
</evidence>
<dbReference type="EMBL" id="JAEUGD010000018">
    <property type="protein sequence ID" value="MBL6445718.1"/>
    <property type="molecule type" value="Genomic_DNA"/>
</dbReference>
<dbReference type="RefSeq" id="WP_202855261.1">
    <property type="nucleotide sequence ID" value="NZ_JAEUGD010000018.1"/>
</dbReference>
<organism evidence="2 3">
    <name type="scientific">Fulvivirga marina</name>
    <dbReference type="NCBI Taxonomy" id="2494733"/>
    <lineage>
        <taxon>Bacteria</taxon>
        <taxon>Pseudomonadati</taxon>
        <taxon>Bacteroidota</taxon>
        <taxon>Cytophagia</taxon>
        <taxon>Cytophagales</taxon>
        <taxon>Fulvivirgaceae</taxon>
        <taxon>Fulvivirga</taxon>
    </lineage>
</organism>
<sequence length="319" mass="34011">MKRTQNKQLPTKQMDKKKRQRLIVYGLGAGALLGGGYLAYTMIKNKAASGRGDVIINHLPQAVQQAVTQNKSSFPLTTGAKGSMVKMLQSALLSLGGKAAEAIRSTSIKPDGTPDGVFGAGTVRALLAAGLPAMVSEATFTKLIAKGTSSKSSTDSQAIADGIKAGAEKQNIFTVLNELAKIKDVAGYQAVSSHFKGARVRGTRITSLVNALLSVAFAANEPSKVKIRTEFERMGLINRNGVWSLSGFGMASDYNRELFKLAVTRKPTLLKEGDGRFLPPVVKQKKVLGYVTGGKAGIIQIYTPQQKIVYAPEKNLTLI</sequence>
<keyword evidence="1" id="KW-0472">Membrane</keyword>
<name>A0A937FWD4_9BACT</name>
<evidence type="ECO:0000313" key="2">
    <source>
        <dbReference type="EMBL" id="MBL6445718.1"/>
    </source>
</evidence>
<feature type="transmembrane region" description="Helical" evidence="1">
    <location>
        <begin position="21"/>
        <end position="40"/>
    </location>
</feature>
<accession>A0A937FWD4</accession>
<comment type="caution">
    <text evidence="2">The sequence shown here is derived from an EMBL/GenBank/DDBJ whole genome shotgun (WGS) entry which is preliminary data.</text>
</comment>
<keyword evidence="3" id="KW-1185">Reference proteome</keyword>
<keyword evidence="1" id="KW-1133">Transmembrane helix</keyword>
<protein>
    <submittedName>
        <fullName evidence="2">Uncharacterized protein</fullName>
    </submittedName>
</protein>
<evidence type="ECO:0000256" key="1">
    <source>
        <dbReference type="SAM" id="Phobius"/>
    </source>
</evidence>
<keyword evidence="1" id="KW-0812">Transmembrane</keyword>
<dbReference type="Proteomes" id="UP000614216">
    <property type="component" value="Unassembled WGS sequence"/>
</dbReference>
<gene>
    <name evidence="2" type="ORF">JMN32_05320</name>
</gene>
<proteinExistence type="predicted"/>